<protein>
    <submittedName>
        <fullName evidence="1">5320_t:CDS:1</fullName>
    </submittedName>
</protein>
<organism evidence="1 2">
    <name type="scientific">Dentiscutata erythropus</name>
    <dbReference type="NCBI Taxonomy" id="1348616"/>
    <lineage>
        <taxon>Eukaryota</taxon>
        <taxon>Fungi</taxon>
        <taxon>Fungi incertae sedis</taxon>
        <taxon>Mucoromycota</taxon>
        <taxon>Glomeromycotina</taxon>
        <taxon>Glomeromycetes</taxon>
        <taxon>Diversisporales</taxon>
        <taxon>Gigasporaceae</taxon>
        <taxon>Dentiscutata</taxon>
    </lineage>
</organism>
<reference evidence="1" key="1">
    <citation type="submission" date="2021-06" db="EMBL/GenBank/DDBJ databases">
        <authorList>
            <person name="Kallberg Y."/>
            <person name="Tangrot J."/>
            <person name="Rosling A."/>
        </authorList>
    </citation>
    <scope>NUCLEOTIDE SEQUENCE</scope>
    <source>
        <strain evidence="1">MA453B</strain>
    </source>
</reference>
<evidence type="ECO:0000313" key="2">
    <source>
        <dbReference type="Proteomes" id="UP000789405"/>
    </source>
</evidence>
<proteinExistence type="predicted"/>
<accession>A0A9N9F5W1</accession>
<name>A0A9N9F5W1_9GLOM</name>
<comment type="caution">
    <text evidence="1">The sequence shown here is derived from an EMBL/GenBank/DDBJ whole genome shotgun (WGS) entry which is preliminary data.</text>
</comment>
<dbReference type="OrthoDB" id="2303332at2759"/>
<evidence type="ECO:0000313" key="1">
    <source>
        <dbReference type="EMBL" id="CAG8512578.1"/>
    </source>
</evidence>
<sequence length="228" mass="26238">MPSFQGMLTEEQLKMTSSFPLFNRIFTSHHIQHSWGEIQALSNKNARNEKSSPYKKARMGRKVDIKGTLLKTSDKFEALFGEVTGGLGPLGVAAACHKKRFLDKVKLMVIMRDSLNSLLKECDYVSDEERSNVIVYSWLQFGLELNFYVMDWIGSSIYRFGLLDRCRIPVDDEYCNILEDVYCILKLLEKKLLETEKSVMNLLLSNTRGKRIQITLENKAELNNNRSP</sequence>
<dbReference type="EMBL" id="CAJVPY010001220">
    <property type="protein sequence ID" value="CAG8512578.1"/>
    <property type="molecule type" value="Genomic_DNA"/>
</dbReference>
<keyword evidence="2" id="KW-1185">Reference proteome</keyword>
<dbReference type="AlphaFoldDB" id="A0A9N9F5W1"/>
<dbReference type="Proteomes" id="UP000789405">
    <property type="component" value="Unassembled WGS sequence"/>
</dbReference>
<gene>
    <name evidence="1" type="ORF">DERYTH_LOCUS3460</name>
</gene>